<comment type="caution">
    <text evidence="2">The sequence shown here is derived from an EMBL/GenBank/DDBJ whole genome shotgun (WGS) entry which is preliminary data.</text>
</comment>
<feature type="compositionally biased region" description="Low complexity" evidence="1">
    <location>
        <begin position="52"/>
        <end position="64"/>
    </location>
</feature>
<protein>
    <submittedName>
        <fullName evidence="2">Uncharacterized protein</fullName>
    </submittedName>
</protein>
<dbReference type="RefSeq" id="WP_110886373.1">
    <property type="nucleotide sequence ID" value="NZ_QJSX01000005.1"/>
</dbReference>
<keyword evidence="3" id="KW-1185">Reference proteome</keyword>
<name>A0A318SK10_9DEIO</name>
<proteinExistence type="predicted"/>
<evidence type="ECO:0000313" key="2">
    <source>
        <dbReference type="EMBL" id="PYE54616.1"/>
    </source>
</evidence>
<feature type="compositionally biased region" description="Basic and acidic residues" evidence="1">
    <location>
        <begin position="67"/>
        <end position="81"/>
    </location>
</feature>
<dbReference type="Proteomes" id="UP000248326">
    <property type="component" value="Unassembled WGS sequence"/>
</dbReference>
<gene>
    <name evidence="2" type="ORF">DES52_105256</name>
</gene>
<dbReference type="EMBL" id="QJSX01000005">
    <property type="protein sequence ID" value="PYE54616.1"/>
    <property type="molecule type" value="Genomic_DNA"/>
</dbReference>
<accession>A0A318SK10</accession>
<sequence>MATPPRFDSNGAVRTLLLAVASLSTTLTVYALGTHAKSTSFTQIAPADPGSIDDSSAWNSNDDSGWYEDRPGRDASSDDRSGPWLGGTSDLPSAGRTRGS</sequence>
<organism evidence="2 3">
    <name type="scientific">Deinococcus yavapaiensis KR-236</name>
    <dbReference type="NCBI Taxonomy" id="694435"/>
    <lineage>
        <taxon>Bacteria</taxon>
        <taxon>Thermotogati</taxon>
        <taxon>Deinococcota</taxon>
        <taxon>Deinococci</taxon>
        <taxon>Deinococcales</taxon>
        <taxon>Deinococcaceae</taxon>
        <taxon>Deinococcus</taxon>
    </lineage>
</organism>
<evidence type="ECO:0000313" key="3">
    <source>
        <dbReference type="Proteomes" id="UP000248326"/>
    </source>
</evidence>
<evidence type="ECO:0000256" key="1">
    <source>
        <dbReference type="SAM" id="MobiDB-lite"/>
    </source>
</evidence>
<dbReference type="AlphaFoldDB" id="A0A318SK10"/>
<feature type="region of interest" description="Disordered" evidence="1">
    <location>
        <begin position="39"/>
        <end position="100"/>
    </location>
</feature>
<reference evidence="2 3" key="1">
    <citation type="submission" date="2018-06" db="EMBL/GenBank/DDBJ databases">
        <title>Genomic Encyclopedia of Type Strains, Phase IV (KMG-IV): sequencing the most valuable type-strain genomes for metagenomic binning, comparative biology and taxonomic classification.</title>
        <authorList>
            <person name="Goeker M."/>
        </authorList>
    </citation>
    <scope>NUCLEOTIDE SEQUENCE [LARGE SCALE GENOMIC DNA]</scope>
    <source>
        <strain evidence="2 3">DSM 18048</strain>
    </source>
</reference>